<reference evidence="7" key="1">
    <citation type="journal article" date="2017" name="Nat. Ecol. Evol.">
        <title>Genome expansion and lineage-specific genetic innovations in the forest pathogenic fungi Armillaria.</title>
        <authorList>
            <person name="Sipos G."/>
            <person name="Prasanna A.N."/>
            <person name="Walter M.C."/>
            <person name="O'Connor E."/>
            <person name="Balint B."/>
            <person name="Krizsan K."/>
            <person name="Kiss B."/>
            <person name="Hess J."/>
            <person name="Varga T."/>
            <person name="Slot J."/>
            <person name="Riley R."/>
            <person name="Boka B."/>
            <person name="Rigling D."/>
            <person name="Barry K."/>
            <person name="Lee J."/>
            <person name="Mihaltcheva S."/>
            <person name="LaButti K."/>
            <person name="Lipzen A."/>
            <person name="Waldron R."/>
            <person name="Moloney N.M."/>
            <person name="Sperisen C."/>
            <person name="Kredics L."/>
            <person name="Vagvoelgyi C."/>
            <person name="Patrignani A."/>
            <person name="Fitzpatrick D."/>
            <person name="Nagy I."/>
            <person name="Doyle S."/>
            <person name="Anderson J.B."/>
            <person name="Grigoriev I.V."/>
            <person name="Gueldener U."/>
            <person name="Muensterkoetter M."/>
            <person name="Nagy L.G."/>
        </authorList>
    </citation>
    <scope>NUCLEOTIDE SEQUENCE [LARGE SCALE GENOMIC DNA]</scope>
    <source>
        <strain evidence="7">28-4</strain>
    </source>
</reference>
<evidence type="ECO:0000256" key="2">
    <source>
        <dbReference type="ARBA" id="ARBA00022603"/>
    </source>
</evidence>
<comment type="similarity">
    <text evidence="1">Belongs to the CFA/CMAS family.</text>
</comment>
<dbReference type="PIRSF" id="PIRSF003085">
    <property type="entry name" value="CMAS"/>
    <property type="match status" value="1"/>
</dbReference>
<proteinExistence type="inferred from homology"/>
<keyword evidence="5" id="KW-0443">Lipid metabolism</keyword>
<evidence type="ECO:0000256" key="5">
    <source>
        <dbReference type="ARBA" id="ARBA00023098"/>
    </source>
</evidence>
<dbReference type="GO" id="GO:0008168">
    <property type="term" value="F:methyltransferase activity"/>
    <property type="evidence" value="ECO:0007669"/>
    <property type="project" value="UniProtKB-KW"/>
</dbReference>
<dbReference type="PANTHER" id="PTHR43667">
    <property type="entry name" value="CYCLOPROPANE-FATTY-ACYL-PHOSPHOLIPID SYNTHASE"/>
    <property type="match status" value="1"/>
</dbReference>
<keyword evidence="4" id="KW-0949">S-adenosyl-L-methionine</keyword>
<dbReference type="Gene3D" id="3.40.50.150">
    <property type="entry name" value="Vaccinia Virus protein VP39"/>
    <property type="match status" value="1"/>
</dbReference>
<dbReference type="AlphaFoldDB" id="A0A2H3AY57"/>
<keyword evidence="3" id="KW-0808">Transferase</keyword>
<organism evidence="6 7">
    <name type="scientific">Armillaria solidipes</name>
    <dbReference type="NCBI Taxonomy" id="1076256"/>
    <lineage>
        <taxon>Eukaryota</taxon>
        <taxon>Fungi</taxon>
        <taxon>Dikarya</taxon>
        <taxon>Basidiomycota</taxon>
        <taxon>Agaricomycotina</taxon>
        <taxon>Agaricomycetes</taxon>
        <taxon>Agaricomycetidae</taxon>
        <taxon>Agaricales</taxon>
        <taxon>Marasmiineae</taxon>
        <taxon>Physalacriaceae</taxon>
        <taxon>Armillaria</taxon>
    </lineage>
</organism>
<dbReference type="CDD" id="cd02440">
    <property type="entry name" value="AdoMet_MTases"/>
    <property type="match status" value="1"/>
</dbReference>
<evidence type="ECO:0000256" key="4">
    <source>
        <dbReference type="ARBA" id="ARBA00022691"/>
    </source>
</evidence>
<gene>
    <name evidence="6" type="ORF">ARMSODRAFT_1024873</name>
</gene>
<accession>A0A2H3AY57</accession>
<dbReference type="Proteomes" id="UP000218334">
    <property type="component" value="Unassembled WGS sequence"/>
</dbReference>
<dbReference type="PANTHER" id="PTHR43667:SF2">
    <property type="entry name" value="FATTY ACID C-METHYL TRANSFERASE"/>
    <property type="match status" value="1"/>
</dbReference>
<evidence type="ECO:0000313" key="7">
    <source>
        <dbReference type="Proteomes" id="UP000218334"/>
    </source>
</evidence>
<keyword evidence="2" id="KW-0489">Methyltransferase</keyword>
<dbReference type="EMBL" id="KZ293466">
    <property type="protein sequence ID" value="PBK62460.1"/>
    <property type="molecule type" value="Genomic_DNA"/>
</dbReference>
<dbReference type="InterPro" id="IPR029063">
    <property type="entry name" value="SAM-dependent_MTases_sf"/>
</dbReference>
<dbReference type="GO" id="GO:0032259">
    <property type="term" value="P:methylation"/>
    <property type="evidence" value="ECO:0007669"/>
    <property type="project" value="UniProtKB-KW"/>
</dbReference>
<evidence type="ECO:0000256" key="3">
    <source>
        <dbReference type="ARBA" id="ARBA00022679"/>
    </source>
</evidence>
<dbReference type="STRING" id="1076256.A0A2H3AY57"/>
<dbReference type="InterPro" id="IPR003333">
    <property type="entry name" value="CMAS"/>
</dbReference>
<dbReference type="InterPro" id="IPR050723">
    <property type="entry name" value="CFA/CMAS"/>
</dbReference>
<evidence type="ECO:0000256" key="1">
    <source>
        <dbReference type="ARBA" id="ARBA00010815"/>
    </source>
</evidence>
<keyword evidence="7" id="KW-1185">Reference proteome</keyword>
<sequence length="485" mass="54198">MEDIPSISLSGTQVLGVKHATSLGGIVEDLWLSFTETISSLTWGPFLAFCKSQVLGALGGISNGHLTIIDGEDIYIFGAEEEPRALLHVRSGEFWTRVALFTDLGLAESFMSSIVDCDDVSKLIKLLILNREHLIPSLNSFTSSLLARGRLLTSYKFVGNLTNSKANIRSHYDLGDELFHAFLSPDMNYSSAIFSTVDADLIGVPEDTLEDGQMRKMKMILQKADIRPGDRVLEIGTGWGSLAILAANTIPGCKIDTVTLSSTQAAFARKRINEAGLSDSIVVHEMDYRECFLKPEWAGTFDRFISVEMIEHVGRDFLAEYWKVVDWAMKPDTGVGVVQSITLTEAQAKAYNTEGASFIRKWVSCFTILVQLTLTKSFGKIFPGGYLPTPCTLMETMNTGSSARLTVDSMVNIGPHYARTLREWKRNFVDSWAETIAPALVRKYNLTVAEQEVFRRKWIYYLVFDQEFGKSYHYIHSREEHVSSL</sequence>
<evidence type="ECO:0000313" key="6">
    <source>
        <dbReference type="EMBL" id="PBK62460.1"/>
    </source>
</evidence>
<protein>
    <submittedName>
        <fullName evidence="6">Cyclopropane-fatty-acyl-phospholipid synthase</fullName>
    </submittedName>
</protein>
<dbReference type="SUPFAM" id="SSF53335">
    <property type="entry name" value="S-adenosyl-L-methionine-dependent methyltransferases"/>
    <property type="match status" value="1"/>
</dbReference>
<dbReference type="Pfam" id="PF02353">
    <property type="entry name" value="CMAS"/>
    <property type="match status" value="1"/>
</dbReference>
<dbReference type="GO" id="GO:0008610">
    <property type="term" value="P:lipid biosynthetic process"/>
    <property type="evidence" value="ECO:0007669"/>
    <property type="project" value="InterPro"/>
</dbReference>
<name>A0A2H3AY57_9AGAR</name>